<keyword evidence="7" id="KW-1185">Reference proteome</keyword>
<accession>T1FUK3</accession>
<dbReference type="GeneID" id="20212499"/>
<dbReference type="eggNOG" id="KOG0027">
    <property type="taxonomic scope" value="Eukaryota"/>
</dbReference>
<feature type="domain" description="EF-hand" evidence="4">
    <location>
        <begin position="86"/>
        <end position="112"/>
    </location>
</feature>
<dbReference type="InParanoid" id="T1FUK3"/>
<dbReference type="InterPro" id="IPR018247">
    <property type="entry name" value="EF_Hand_1_Ca_BS"/>
</dbReference>
<dbReference type="PANTHER" id="PTHR10827">
    <property type="entry name" value="RETICULOCALBIN"/>
    <property type="match status" value="1"/>
</dbReference>
<evidence type="ECO:0000259" key="4">
    <source>
        <dbReference type="PROSITE" id="PS50222"/>
    </source>
</evidence>
<dbReference type="HOGENOM" id="CLU_061288_20_3_1"/>
<dbReference type="InterPro" id="IPR002048">
    <property type="entry name" value="EF_hand_dom"/>
</dbReference>
<dbReference type="PROSITE" id="PS00018">
    <property type="entry name" value="EF_HAND_1"/>
    <property type="match status" value="3"/>
</dbReference>
<evidence type="ECO:0000256" key="1">
    <source>
        <dbReference type="ARBA" id="ARBA00022723"/>
    </source>
</evidence>
<dbReference type="STRING" id="6412.T1FUK3"/>
<dbReference type="FunFam" id="1.10.238.10:FF:000178">
    <property type="entry name" value="Calmodulin-2 A"/>
    <property type="match status" value="1"/>
</dbReference>
<dbReference type="InterPro" id="IPR011992">
    <property type="entry name" value="EF-hand-dom_pair"/>
</dbReference>
<sequence length="218" mass="25247">MDFFNQGVNRMKNMAMELKAKITGEEFISFEQAVTILKSELHYPEDRALHFVKKFDHNHDGRLSAAEFVHFKNKIEETKVKLVPKFKEYDRDNNGYITLEEASYILQNPPFNFPSGKVVMLLKKFDKDGNGKLDIEEFSDFYAEAKATNEEITNRFLELDKDGNGVLSPDEVISVIKELMGYNDQMAVSLMQVFDKNQDGSLDKTEFMQLWSNMFGPR</sequence>
<protein>
    <recommendedName>
        <fullName evidence="4">EF-hand domain-containing protein</fullName>
    </recommendedName>
</protein>
<dbReference type="CTD" id="20212499"/>
<proteinExistence type="predicted"/>
<dbReference type="KEGG" id="hro:HELRODRAFT_193047"/>
<dbReference type="Pfam" id="PF13499">
    <property type="entry name" value="EF-hand_7"/>
    <property type="match status" value="2"/>
</dbReference>
<evidence type="ECO:0000313" key="6">
    <source>
        <dbReference type="EnsemblMetazoa" id="HelroP193047"/>
    </source>
</evidence>
<evidence type="ECO:0000256" key="2">
    <source>
        <dbReference type="ARBA" id="ARBA00022737"/>
    </source>
</evidence>
<dbReference type="EnsemblMetazoa" id="HelroT193047">
    <property type="protein sequence ID" value="HelroP193047"/>
    <property type="gene ID" value="HelroG193047"/>
</dbReference>
<feature type="domain" description="EF-hand" evidence="4">
    <location>
        <begin position="43"/>
        <end position="78"/>
    </location>
</feature>
<dbReference type="GO" id="GO:0043226">
    <property type="term" value="C:organelle"/>
    <property type="evidence" value="ECO:0007669"/>
    <property type="project" value="UniProtKB-ARBA"/>
</dbReference>
<dbReference type="SUPFAM" id="SSF47473">
    <property type="entry name" value="EF-hand"/>
    <property type="match status" value="2"/>
</dbReference>
<name>T1FUK3_HELRO</name>
<keyword evidence="3" id="KW-0106">Calcium</keyword>
<dbReference type="EMBL" id="AMQM01005963">
    <property type="status" value="NOT_ANNOTATED_CDS"/>
    <property type="molecule type" value="Genomic_DNA"/>
</dbReference>
<feature type="domain" description="EF-hand" evidence="4">
    <location>
        <begin position="190"/>
        <end position="217"/>
    </location>
</feature>
<reference evidence="6" key="3">
    <citation type="submission" date="2015-06" db="UniProtKB">
        <authorList>
            <consortium name="EnsemblMetazoa"/>
        </authorList>
    </citation>
    <scope>IDENTIFICATION</scope>
</reference>
<evidence type="ECO:0000256" key="3">
    <source>
        <dbReference type="ARBA" id="ARBA00022837"/>
    </source>
</evidence>
<dbReference type="PANTHER" id="PTHR10827:SF98">
    <property type="entry name" value="45 KDA CALCIUM-BINDING PROTEIN"/>
    <property type="match status" value="1"/>
</dbReference>
<gene>
    <name evidence="6" type="primary">20212499</name>
    <name evidence="5" type="ORF">HELRODRAFT_193047</name>
</gene>
<dbReference type="OrthoDB" id="26525at2759"/>
<dbReference type="Pfam" id="PF13202">
    <property type="entry name" value="EF-hand_5"/>
    <property type="match status" value="1"/>
</dbReference>
<dbReference type="SMART" id="SM00054">
    <property type="entry name" value="EFh"/>
    <property type="match status" value="5"/>
</dbReference>
<dbReference type="EMBL" id="KB097182">
    <property type="protein sequence ID" value="ESN98319.1"/>
    <property type="molecule type" value="Genomic_DNA"/>
</dbReference>
<reference evidence="7" key="1">
    <citation type="submission" date="2012-12" db="EMBL/GenBank/DDBJ databases">
        <authorList>
            <person name="Hellsten U."/>
            <person name="Grimwood J."/>
            <person name="Chapman J.A."/>
            <person name="Shapiro H."/>
            <person name="Aerts A."/>
            <person name="Otillar R.P."/>
            <person name="Terry A.Y."/>
            <person name="Boore J.L."/>
            <person name="Simakov O."/>
            <person name="Marletaz F."/>
            <person name="Cho S.-J."/>
            <person name="Edsinger-Gonzales E."/>
            <person name="Havlak P."/>
            <person name="Kuo D.-H."/>
            <person name="Larsson T."/>
            <person name="Lv J."/>
            <person name="Arendt D."/>
            <person name="Savage R."/>
            <person name="Osoegawa K."/>
            <person name="de Jong P."/>
            <person name="Lindberg D.R."/>
            <person name="Seaver E.C."/>
            <person name="Weisblat D.A."/>
            <person name="Putnam N.H."/>
            <person name="Grigoriev I.V."/>
            <person name="Rokhsar D.S."/>
        </authorList>
    </citation>
    <scope>NUCLEOTIDE SEQUENCE</scope>
</reference>
<feature type="domain" description="EF-hand" evidence="4">
    <location>
        <begin position="147"/>
        <end position="182"/>
    </location>
</feature>
<evidence type="ECO:0000313" key="5">
    <source>
        <dbReference type="EMBL" id="ESN98319.1"/>
    </source>
</evidence>
<dbReference type="Proteomes" id="UP000015101">
    <property type="component" value="Unassembled WGS sequence"/>
</dbReference>
<keyword evidence="1" id="KW-0479">Metal-binding</keyword>
<dbReference type="Gene3D" id="1.10.238.10">
    <property type="entry name" value="EF-hand"/>
    <property type="match status" value="3"/>
</dbReference>
<organism evidence="6 7">
    <name type="scientific">Helobdella robusta</name>
    <name type="common">Californian leech</name>
    <dbReference type="NCBI Taxonomy" id="6412"/>
    <lineage>
        <taxon>Eukaryota</taxon>
        <taxon>Metazoa</taxon>
        <taxon>Spiralia</taxon>
        <taxon>Lophotrochozoa</taxon>
        <taxon>Annelida</taxon>
        <taxon>Clitellata</taxon>
        <taxon>Hirudinea</taxon>
        <taxon>Rhynchobdellida</taxon>
        <taxon>Glossiphoniidae</taxon>
        <taxon>Helobdella</taxon>
    </lineage>
</organism>
<dbReference type="PROSITE" id="PS50222">
    <property type="entry name" value="EF_HAND_2"/>
    <property type="match status" value="4"/>
</dbReference>
<dbReference type="GO" id="GO:0005509">
    <property type="term" value="F:calcium ion binding"/>
    <property type="evidence" value="ECO:0007669"/>
    <property type="project" value="InterPro"/>
</dbReference>
<evidence type="ECO:0000313" key="7">
    <source>
        <dbReference type="Proteomes" id="UP000015101"/>
    </source>
</evidence>
<reference evidence="5 7" key="2">
    <citation type="journal article" date="2013" name="Nature">
        <title>Insights into bilaterian evolution from three spiralian genomes.</title>
        <authorList>
            <person name="Simakov O."/>
            <person name="Marletaz F."/>
            <person name="Cho S.J."/>
            <person name="Edsinger-Gonzales E."/>
            <person name="Havlak P."/>
            <person name="Hellsten U."/>
            <person name="Kuo D.H."/>
            <person name="Larsson T."/>
            <person name="Lv J."/>
            <person name="Arendt D."/>
            <person name="Savage R."/>
            <person name="Osoegawa K."/>
            <person name="de Jong P."/>
            <person name="Grimwood J."/>
            <person name="Chapman J.A."/>
            <person name="Shapiro H."/>
            <person name="Aerts A."/>
            <person name="Otillar R.P."/>
            <person name="Terry A.Y."/>
            <person name="Boore J.L."/>
            <person name="Grigoriev I.V."/>
            <person name="Lindberg D.R."/>
            <person name="Seaver E.C."/>
            <person name="Weisblat D.A."/>
            <person name="Putnam N.H."/>
            <person name="Rokhsar D.S."/>
        </authorList>
    </citation>
    <scope>NUCLEOTIDE SEQUENCE</scope>
</reference>
<keyword evidence="2" id="KW-0677">Repeat</keyword>
<dbReference type="OMA" id="NMAMELK"/>
<dbReference type="RefSeq" id="XP_009023654.1">
    <property type="nucleotide sequence ID" value="XM_009025406.1"/>
</dbReference>
<dbReference type="AlphaFoldDB" id="T1FUK3"/>